<name>A0A1H4L9X0_9HYPH</name>
<keyword evidence="1" id="KW-1133">Transmembrane helix</keyword>
<dbReference type="Proteomes" id="UP000199064">
    <property type="component" value="Unassembled WGS sequence"/>
</dbReference>
<keyword evidence="1" id="KW-0812">Transmembrane</keyword>
<dbReference type="RefSeq" id="WP_090329141.1">
    <property type="nucleotide sequence ID" value="NZ_FNSL01000001.1"/>
</dbReference>
<protein>
    <submittedName>
        <fullName evidence="3">Flp pilus assembly protein TadG</fullName>
    </submittedName>
</protein>
<keyword evidence="4" id="KW-1185">Reference proteome</keyword>
<gene>
    <name evidence="3" type="ORF">SAMN05216452_2710</name>
</gene>
<dbReference type="AlphaFoldDB" id="A0A1H4L9X0"/>
<accession>A0A1H4L9X0</accession>
<dbReference type="EMBL" id="FNSL01000001">
    <property type="protein sequence ID" value="SEB67286.1"/>
    <property type="molecule type" value="Genomic_DNA"/>
</dbReference>
<evidence type="ECO:0000256" key="1">
    <source>
        <dbReference type="SAM" id="Phobius"/>
    </source>
</evidence>
<dbReference type="InterPro" id="IPR012495">
    <property type="entry name" value="TadE-like_dom"/>
</dbReference>
<proteinExistence type="predicted"/>
<sequence length="182" mass="20529">MGHQTKGKACRAPFRRRLLGRFIKNEEGVAAIEVAFLGLPFFFLIFVILEACIGFAAQQLLANATDDVARLFRTGQVRSSELNETKLRDLLCGRMSILMSETCPGLEVDLRQFDTFEDAARSNLGFNDDGSIDTKTELGPALTKNMLRVYYRWPVVTNMLADRLPDGKLLLFSTNTWQNEPF</sequence>
<keyword evidence="1" id="KW-0472">Membrane</keyword>
<evidence type="ECO:0000313" key="3">
    <source>
        <dbReference type="EMBL" id="SEB67286.1"/>
    </source>
</evidence>
<feature type="domain" description="TadE-like" evidence="2">
    <location>
        <begin position="28"/>
        <end position="70"/>
    </location>
</feature>
<organism evidence="3 4">
    <name type="scientific">Nitratireductor aquibiodomus</name>
    <dbReference type="NCBI Taxonomy" id="204799"/>
    <lineage>
        <taxon>Bacteria</taxon>
        <taxon>Pseudomonadati</taxon>
        <taxon>Pseudomonadota</taxon>
        <taxon>Alphaproteobacteria</taxon>
        <taxon>Hyphomicrobiales</taxon>
        <taxon>Phyllobacteriaceae</taxon>
        <taxon>Nitratireductor</taxon>
    </lineage>
</organism>
<feature type="transmembrane region" description="Helical" evidence="1">
    <location>
        <begin position="29"/>
        <end position="49"/>
    </location>
</feature>
<evidence type="ECO:0000259" key="2">
    <source>
        <dbReference type="Pfam" id="PF07811"/>
    </source>
</evidence>
<dbReference type="Pfam" id="PF07811">
    <property type="entry name" value="TadE"/>
    <property type="match status" value="1"/>
</dbReference>
<reference evidence="4" key="1">
    <citation type="submission" date="2016-10" db="EMBL/GenBank/DDBJ databases">
        <authorList>
            <person name="Varghese N."/>
            <person name="Submissions S."/>
        </authorList>
    </citation>
    <scope>NUCLEOTIDE SEQUENCE [LARGE SCALE GENOMIC DNA]</scope>
    <source>
        <strain evidence="4">ES.061</strain>
    </source>
</reference>
<evidence type="ECO:0000313" key="4">
    <source>
        <dbReference type="Proteomes" id="UP000199064"/>
    </source>
</evidence>